<dbReference type="InterPro" id="IPR025421">
    <property type="entry name" value="DUF4148"/>
</dbReference>
<accession>A0A0J5X3Z0</accession>
<dbReference type="RefSeq" id="WP_048243460.1">
    <property type="nucleotide sequence ID" value="NZ_LDWR01000010.1"/>
</dbReference>
<dbReference type="EMBL" id="LDWR01000010">
    <property type="protein sequence ID" value="KML61804.1"/>
    <property type="molecule type" value="Genomic_DNA"/>
</dbReference>
<organism evidence="1 2">
    <name type="scientific">Burkholderia cepacia</name>
    <name type="common">Pseudomonas cepacia</name>
    <dbReference type="NCBI Taxonomy" id="292"/>
    <lineage>
        <taxon>Bacteria</taxon>
        <taxon>Pseudomonadati</taxon>
        <taxon>Pseudomonadota</taxon>
        <taxon>Betaproteobacteria</taxon>
        <taxon>Burkholderiales</taxon>
        <taxon>Burkholderiaceae</taxon>
        <taxon>Burkholderia</taxon>
        <taxon>Burkholderia cepacia complex</taxon>
    </lineage>
</organism>
<proteinExistence type="predicted"/>
<protein>
    <submittedName>
        <fullName evidence="1">Uncharacterized protein</fullName>
    </submittedName>
</protein>
<comment type="caution">
    <text evidence="1">The sequence shown here is derived from an EMBL/GenBank/DDBJ whole genome shotgun (WGS) entry which is preliminary data.</text>
</comment>
<reference evidence="1 2" key="1">
    <citation type="submission" date="2015-05" db="EMBL/GenBank/DDBJ databases">
        <title>Draft genome of Burkholderia cepacia LK29.</title>
        <authorList>
            <person name="Chan X.Y."/>
        </authorList>
    </citation>
    <scope>NUCLEOTIDE SEQUENCE [LARGE SCALE GENOMIC DNA]</scope>
    <source>
        <strain evidence="1 2">LK29</strain>
    </source>
</reference>
<dbReference type="Pfam" id="PF13663">
    <property type="entry name" value="DUF4148"/>
    <property type="match status" value="1"/>
</dbReference>
<evidence type="ECO:0000313" key="2">
    <source>
        <dbReference type="Proteomes" id="UP000036338"/>
    </source>
</evidence>
<name>A0A0J5X3Z0_BURCE</name>
<dbReference type="Proteomes" id="UP000036338">
    <property type="component" value="Unassembled WGS sequence"/>
</dbReference>
<dbReference type="AlphaFoldDB" id="A0A0J5X3Z0"/>
<evidence type="ECO:0000313" key="1">
    <source>
        <dbReference type="EMBL" id="KML61804.1"/>
    </source>
</evidence>
<gene>
    <name evidence="1" type="ORF">VL15_04735</name>
</gene>
<dbReference type="PATRIC" id="fig|292.27.peg.131"/>
<sequence length="99" mass="10941">MALWGEDFHAVGEMFDMKSVWESKATNLRAEPIAECGHLPQEEQPAKTRAEVRKELIQIEKAGYKPSMARSTQYPENLQAAQARAAAMNNPNTGNGPAQ</sequence>
<dbReference type="InterPro" id="IPR029058">
    <property type="entry name" value="AB_hydrolase_fold"/>
</dbReference>
<dbReference type="Gene3D" id="3.40.50.1820">
    <property type="entry name" value="alpha/beta hydrolase"/>
    <property type="match status" value="1"/>
</dbReference>